<proteinExistence type="predicted"/>
<gene>
    <name evidence="2" type="ORF">ACFY8C_15790</name>
</gene>
<evidence type="ECO:0000256" key="1">
    <source>
        <dbReference type="SAM" id="MobiDB-lite"/>
    </source>
</evidence>
<dbReference type="PANTHER" id="PTHR35526:SF3">
    <property type="entry name" value="ANTI-SIGMA-F FACTOR RSBW"/>
    <property type="match status" value="1"/>
</dbReference>
<feature type="compositionally biased region" description="Pro residues" evidence="1">
    <location>
        <begin position="170"/>
        <end position="192"/>
    </location>
</feature>
<sequence length="224" mass="22881">MSEPVRSRGQIRRLVLRSGESVVARCRDFCRVALTDWDWPGPPEDTGLTEEERDLAIEDVLLVVSEAVTNACLHAGGPTELVIRLAPAEPRGAGAASGPPSHAATGPAGDLRIEVSDRSSRIPVFRPRGAPGQPGGNGLIVIDRLARAWGAVPGESGKSFWVEVASPVPANGPPAGSQPPPPLATPSSPAPGAPRAASRPGGPSRPVPGDPPGTRSGEAPGDGP</sequence>
<protein>
    <submittedName>
        <fullName evidence="2">ATP-binding protein</fullName>
    </submittedName>
</protein>
<dbReference type="PANTHER" id="PTHR35526">
    <property type="entry name" value="ANTI-SIGMA-F FACTOR RSBW-RELATED"/>
    <property type="match status" value="1"/>
</dbReference>
<reference evidence="2 3" key="1">
    <citation type="submission" date="2024-10" db="EMBL/GenBank/DDBJ databases">
        <title>The Natural Products Discovery Center: Release of the First 8490 Sequenced Strains for Exploring Actinobacteria Biosynthetic Diversity.</title>
        <authorList>
            <person name="Kalkreuter E."/>
            <person name="Kautsar S.A."/>
            <person name="Yang D."/>
            <person name="Bader C.D."/>
            <person name="Teijaro C.N."/>
            <person name="Fluegel L."/>
            <person name="Davis C.M."/>
            <person name="Simpson J.R."/>
            <person name="Lauterbach L."/>
            <person name="Steele A.D."/>
            <person name="Gui C."/>
            <person name="Meng S."/>
            <person name="Li G."/>
            <person name="Viehrig K."/>
            <person name="Ye F."/>
            <person name="Su P."/>
            <person name="Kiefer A.F."/>
            <person name="Nichols A."/>
            <person name="Cepeda A.J."/>
            <person name="Yan W."/>
            <person name="Fan B."/>
            <person name="Jiang Y."/>
            <person name="Adhikari A."/>
            <person name="Zheng C.-J."/>
            <person name="Schuster L."/>
            <person name="Cowan T.M."/>
            <person name="Smanski M.J."/>
            <person name="Chevrette M.G."/>
            <person name="De Carvalho L.P.S."/>
            <person name="Shen B."/>
        </authorList>
    </citation>
    <scope>NUCLEOTIDE SEQUENCE [LARGE SCALE GENOMIC DNA]</scope>
    <source>
        <strain evidence="2 3">NPDC012605</strain>
    </source>
</reference>
<dbReference type="GO" id="GO:0005524">
    <property type="term" value="F:ATP binding"/>
    <property type="evidence" value="ECO:0007669"/>
    <property type="project" value="UniProtKB-KW"/>
</dbReference>
<evidence type="ECO:0000313" key="2">
    <source>
        <dbReference type="EMBL" id="MFF5919786.1"/>
    </source>
</evidence>
<feature type="region of interest" description="Disordered" evidence="1">
    <location>
        <begin position="90"/>
        <end position="112"/>
    </location>
</feature>
<comment type="caution">
    <text evidence="2">The sequence shown here is derived from an EMBL/GenBank/DDBJ whole genome shotgun (WGS) entry which is preliminary data.</text>
</comment>
<dbReference type="CDD" id="cd16936">
    <property type="entry name" value="HATPase_RsbW-like"/>
    <property type="match status" value="1"/>
</dbReference>
<feature type="region of interest" description="Disordered" evidence="1">
    <location>
        <begin position="166"/>
        <end position="224"/>
    </location>
</feature>
<evidence type="ECO:0000313" key="3">
    <source>
        <dbReference type="Proteomes" id="UP001602370"/>
    </source>
</evidence>
<keyword evidence="2" id="KW-0547">Nucleotide-binding</keyword>
<feature type="compositionally biased region" description="Low complexity" evidence="1">
    <location>
        <begin position="90"/>
        <end position="109"/>
    </location>
</feature>
<keyword evidence="3" id="KW-1185">Reference proteome</keyword>
<organism evidence="2 3">
    <name type="scientific">Streptomyces flavochromogenes</name>
    <dbReference type="NCBI Taxonomy" id="68199"/>
    <lineage>
        <taxon>Bacteria</taxon>
        <taxon>Bacillati</taxon>
        <taxon>Actinomycetota</taxon>
        <taxon>Actinomycetes</taxon>
        <taxon>Kitasatosporales</taxon>
        <taxon>Streptomycetaceae</taxon>
        <taxon>Streptomyces</taxon>
    </lineage>
</organism>
<dbReference type="InterPro" id="IPR036890">
    <property type="entry name" value="HATPase_C_sf"/>
</dbReference>
<dbReference type="InterPro" id="IPR050267">
    <property type="entry name" value="Anti-sigma-factor_SerPK"/>
</dbReference>
<dbReference type="Gene3D" id="3.30.565.10">
    <property type="entry name" value="Histidine kinase-like ATPase, C-terminal domain"/>
    <property type="match status" value="1"/>
</dbReference>
<dbReference type="RefSeq" id="WP_051820405.1">
    <property type="nucleotide sequence ID" value="NZ_JBIBDZ010000004.1"/>
</dbReference>
<dbReference type="EMBL" id="JBIBDZ010000004">
    <property type="protein sequence ID" value="MFF5919786.1"/>
    <property type="molecule type" value="Genomic_DNA"/>
</dbReference>
<dbReference type="Proteomes" id="UP001602370">
    <property type="component" value="Unassembled WGS sequence"/>
</dbReference>
<accession>A0ABW6XQK2</accession>
<keyword evidence="2" id="KW-0067">ATP-binding</keyword>
<feature type="compositionally biased region" description="Low complexity" evidence="1">
    <location>
        <begin position="193"/>
        <end position="202"/>
    </location>
</feature>
<name>A0ABW6XQK2_9ACTN</name>